<dbReference type="Proteomes" id="UP001479436">
    <property type="component" value="Unassembled WGS sequence"/>
</dbReference>
<feature type="domain" description="Peptidase S1" evidence="1">
    <location>
        <begin position="1"/>
        <end position="49"/>
    </location>
</feature>
<keyword evidence="2" id="KW-0378">Hydrolase</keyword>
<protein>
    <submittedName>
        <fullName evidence="2">Chymotrypsinogen B</fullName>
        <ecNumber evidence="2">3.4.21.1</ecNumber>
    </submittedName>
</protein>
<dbReference type="EMBL" id="JASJQH010007824">
    <property type="protein sequence ID" value="KAK9701308.1"/>
    <property type="molecule type" value="Genomic_DNA"/>
</dbReference>
<reference evidence="2 3" key="1">
    <citation type="submission" date="2023-04" db="EMBL/GenBank/DDBJ databases">
        <title>Genome of Basidiobolus ranarum AG-B5.</title>
        <authorList>
            <person name="Stajich J.E."/>
            <person name="Carter-House D."/>
            <person name="Gryganskyi A."/>
        </authorList>
    </citation>
    <scope>NUCLEOTIDE SEQUENCE [LARGE SCALE GENOMIC DNA]</scope>
    <source>
        <strain evidence="2 3">AG-B5</strain>
    </source>
</reference>
<comment type="caution">
    <text evidence="2">The sequence shown here is derived from an EMBL/GenBank/DDBJ whole genome shotgun (WGS) entry which is preliminary data.</text>
</comment>
<feature type="non-terminal residue" evidence="2">
    <location>
        <position position="1"/>
    </location>
</feature>
<evidence type="ECO:0000313" key="3">
    <source>
        <dbReference type="Proteomes" id="UP001479436"/>
    </source>
</evidence>
<keyword evidence="3" id="KW-1185">Reference proteome</keyword>
<dbReference type="EC" id="3.4.21.1" evidence="2"/>
<evidence type="ECO:0000313" key="2">
    <source>
        <dbReference type="EMBL" id="KAK9701308.1"/>
    </source>
</evidence>
<dbReference type="SUPFAM" id="SSF50494">
    <property type="entry name" value="Trypsin-like serine proteases"/>
    <property type="match status" value="1"/>
</dbReference>
<dbReference type="Pfam" id="PF00089">
    <property type="entry name" value="Trypsin"/>
    <property type="match status" value="1"/>
</dbReference>
<sequence>ICIGDSGGPLVQINDKGAPILVGVTSFTRNCEPGFPSGFAKISARKVWIEGFLSSHATNSPTQAQEADSRNRGFLLFGRD</sequence>
<dbReference type="GO" id="GO:0004252">
    <property type="term" value="F:serine-type endopeptidase activity"/>
    <property type="evidence" value="ECO:0007669"/>
    <property type="project" value="UniProtKB-EC"/>
</dbReference>
<dbReference type="InterPro" id="IPR001254">
    <property type="entry name" value="Trypsin_dom"/>
</dbReference>
<proteinExistence type="predicted"/>
<name>A0ABR2VTB8_9FUNG</name>
<dbReference type="Gene3D" id="2.40.10.10">
    <property type="entry name" value="Trypsin-like serine proteases"/>
    <property type="match status" value="1"/>
</dbReference>
<gene>
    <name evidence="2" type="primary">CTRB1</name>
    <name evidence="2" type="ORF">K7432_011769</name>
</gene>
<dbReference type="InterPro" id="IPR009003">
    <property type="entry name" value="Peptidase_S1_PA"/>
</dbReference>
<dbReference type="InterPro" id="IPR043504">
    <property type="entry name" value="Peptidase_S1_PA_chymotrypsin"/>
</dbReference>
<accession>A0ABR2VTB8</accession>
<organism evidence="2 3">
    <name type="scientific">Basidiobolus ranarum</name>
    <dbReference type="NCBI Taxonomy" id="34480"/>
    <lineage>
        <taxon>Eukaryota</taxon>
        <taxon>Fungi</taxon>
        <taxon>Fungi incertae sedis</taxon>
        <taxon>Zoopagomycota</taxon>
        <taxon>Entomophthoromycotina</taxon>
        <taxon>Basidiobolomycetes</taxon>
        <taxon>Basidiobolales</taxon>
        <taxon>Basidiobolaceae</taxon>
        <taxon>Basidiobolus</taxon>
    </lineage>
</organism>
<evidence type="ECO:0000259" key="1">
    <source>
        <dbReference type="Pfam" id="PF00089"/>
    </source>
</evidence>